<dbReference type="EMBL" id="VSSR01000011">
    <property type="protein sequence ID" value="TYL86711.1"/>
    <property type="molecule type" value="Genomic_DNA"/>
</dbReference>
<keyword evidence="2" id="KW-1185">Reference proteome</keyword>
<comment type="caution">
    <text evidence="1">The sequence shown here is derived from an EMBL/GenBank/DDBJ whole genome shotgun (WGS) entry which is preliminary data.</text>
</comment>
<dbReference type="Proteomes" id="UP000324853">
    <property type="component" value="Unassembled WGS sequence"/>
</dbReference>
<organism evidence="1 2">
    <name type="scientific">Bradyrhizobium cytisi</name>
    <dbReference type="NCBI Taxonomy" id="515489"/>
    <lineage>
        <taxon>Bacteria</taxon>
        <taxon>Pseudomonadati</taxon>
        <taxon>Pseudomonadota</taxon>
        <taxon>Alphaproteobacteria</taxon>
        <taxon>Hyphomicrobiales</taxon>
        <taxon>Nitrobacteraceae</taxon>
        <taxon>Bradyrhizobium</taxon>
    </lineage>
</organism>
<name>A0A5S4WYJ4_9BRAD</name>
<protein>
    <submittedName>
        <fullName evidence="1">Uncharacterized protein</fullName>
    </submittedName>
</protein>
<evidence type="ECO:0000313" key="2">
    <source>
        <dbReference type="Proteomes" id="UP000324853"/>
    </source>
</evidence>
<proteinExistence type="predicted"/>
<dbReference type="OrthoDB" id="9828827at2"/>
<accession>A0A5S4WYJ4</accession>
<reference evidence="1 2" key="1">
    <citation type="submission" date="2019-08" db="EMBL/GenBank/DDBJ databases">
        <title>Bradyrhizobium hipponensis sp. nov., a rhizobium isolated from a Lupinus angustifolius root nodule in Tunisia.</title>
        <authorList>
            <person name="Off K."/>
            <person name="Rejili M."/>
            <person name="Mars M."/>
            <person name="Brachmann A."/>
            <person name="Marin M."/>
        </authorList>
    </citation>
    <scope>NUCLEOTIDE SEQUENCE [LARGE SCALE GENOMIC DNA]</scope>
    <source>
        <strain evidence="1 2">CTAW11</strain>
    </source>
</reference>
<sequence length="117" mass="13070">MTDEAVAAQERSRLVDHFKRAYQIIVGVSITVACSNLFPGKFISFPLDTSFWLFGRLLRDGCPDLSRRRSLARHQIPASPTGGILGTRRLRVGHLHVAHYGDLFRQNSSVGAHSARR</sequence>
<evidence type="ECO:0000313" key="1">
    <source>
        <dbReference type="EMBL" id="TYL86711.1"/>
    </source>
</evidence>
<dbReference type="AlphaFoldDB" id="A0A5S4WYJ4"/>
<gene>
    <name evidence="1" type="ORF">FXB38_05445</name>
</gene>
<dbReference type="RefSeq" id="WP_148749748.1">
    <property type="nucleotide sequence ID" value="NZ_VSSR01000011.1"/>
</dbReference>